<keyword evidence="5" id="KW-1185">Reference proteome</keyword>
<dbReference type="InterPro" id="IPR018060">
    <property type="entry name" value="HTH_AraC"/>
</dbReference>
<dbReference type="InterPro" id="IPR053142">
    <property type="entry name" value="PchR_regulatory_protein"/>
</dbReference>
<feature type="domain" description="HTH araC/xylS-type" evidence="3">
    <location>
        <begin position="227"/>
        <end position="325"/>
    </location>
</feature>
<comment type="caution">
    <text evidence="4">The sequence shown here is derived from an EMBL/GenBank/DDBJ whole genome shotgun (WGS) entry which is preliminary data.</text>
</comment>
<accession>A0A165R156</accession>
<dbReference type="GO" id="GO:0003700">
    <property type="term" value="F:DNA-binding transcription factor activity"/>
    <property type="evidence" value="ECO:0007669"/>
    <property type="project" value="InterPro"/>
</dbReference>
<evidence type="ECO:0000256" key="2">
    <source>
        <dbReference type="ARBA" id="ARBA00023163"/>
    </source>
</evidence>
<name>A0A165R156_9FLAO</name>
<dbReference type="PROSITE" id="PS01124">
    <property type="entry name" value="HTH_ARAC_FAMILY_2"/>
    <property type="match status" value="1"/>
</dbReference>
<evidence type="ECO:0000313" key="4">
    <source>
        <dbReference type="EMBL" id="KZE77654.1"/>
    </source>
</evidence>
<dbReference type="OrthoDB" id="799767at2"/>
<evidence type="ECO:0000259" key="3">
    <source>
        <dbReference type="PROSITE" id="PS01124"/>
    </source>
</evidence>
<dbReference type="SUPFAM" id="SSF46689">
    <property type="entry name" value="Homeodomain-like"/>
    <property type="match status" value="1"/>
</dbReference>
<evidence type="ECO:0000313" key="5">
    <source>
        <dbReference type="Proteomes" id="UP000076630"/>
    </source>
</evidence>
<dbReference type="Pfam" id="PF12833">
    <property type="entry name" value="HTH_18"/>
    <property type="match status" value="1"/>
</dbReference>
<sequence length="330" mass="39232">MSLLYQQYQEVLKSIPNRIEWGSSELYKERYGQFVFKNIPIKQKFIDHPGFIVSYGEWTIPKEVKVPVDNPQNTFKLMFELEGYSCFTDSKAKQQIEVPQDCFNLIYVPKAKGYLKYKTNRKVVEVIFDEAYFTQLVQDKLPVLLPFIELIKKRKTGTLFSQAKVISIEMHQLLLMILQNDIHPDLKQVYLETKIIELLLLSVQESLERVVAPLENVKSMSDADKLLHIKTWIDNHFLQEITFSMLSQRFYINEYKLKKYFKKYYHSSLIRYIRDLRFEYAYQLLASQKFSVNKVAELLHYEYPQHFTIAFKKKFNIAPSVLIQKKKSLT</sequence>
<reference evidence="4 5" key="1">
    <citation type="submission" date="2016-01" db="EMBL/GenBank/DDBJ databases">
        <title>Whole genome sequencing of Myroides marinus L41.</title>
        <authorList>
            <person name="Hong K.W."/>
        </authorList>
    </citation>
    <scope>NUCLEOTIDE SEQUENCE [LARGE SCALE GENOMIC DNA]</scope>
    <source>
        <strain evidence="4 5">L41</strain>
    </source>
</reference>
<keyword evidence="1" id="KW-0805">Transcription regulation</keyword>
<keyword evidence="2" id="KW-0804">Transcription</keyword>
<organism evidence="4 5">
    <name type="scientific">Myroides marinus</name>
    <dbReference type="NCBI Taxonomy" id="703342"/>
    <lineage>
        <taxon>Bacteria</taxon>
        <taxon>Pseudomonadati</taxon>
        <taxon>Bacteroidota</taxon>
        <taxon>Flavobacteriia</taxon>
        <taxon>Flavobacteriales</taxon>
        <taxon>Flavobacteriaceae</taxon>
        <taxon>Myroides</taxon>
    </lineage>
</organism>
<gene>
    <name evidence="4" type="ORF">AV926_13960</name>
</gene>
<dbReference type="EMBL" id="LQNU01000068">
    <property type="protein sequence ID" value="KZE77654.1"/>
    <property type="molecule type" value="Genomic_DNA"/>
</dbReference>
<evidence type="ECO:0000256" key="1">
    <source>
        <dbReference type="ARBA" id="ARBA00023015"/>
    </source>
</evidence>
<dbReference type="AlphaFoldDB" id="A0A165R156"/>
<dbReference type="PANTHER" id="PTHR47893">
    <property type="entry name" value="REGULATORY PROTEIN PCHR"/>
    <property type="match status" value="1"/>
</dbReference>
<dbReference type="RefSeq" id="WP_038987408.1">
    <property type="nucleotide sequence ID" value="NZ_JWJO01000047.1"/>
</dbReference>
<dbReference type="SMART" id="SM00342">
    <property type="entry name" value="HTH_ARAC"/>
    <property type="match status" value="1"/>
</dbReference>
<dbReference type="Gene3D" id="1.10.10.60">
    <property type="entry name" value="Homeodomain-like"/>
    <property type="match status" value="2"/>
</dbReference>
<dbReference type="PANTHER" id="PTHR47893:SF1">
    <property type="entry name" value="REGULATORY PROTEIN PCHR"/>
    <property type="match status" value="1"/>
</dbReference>
<dbReference type="GO" id="GO:0043565">
    <property type="term" value="F:sequence-specific DNA binding"/>
    <property type="evidence" value="ECO:0007669"/>
    <property type="project" value="InterPro"/>
</dbReference>
<dbReference type="InterPro" id="IPR009057">
    <property type="entry name" value="Homeodomain-like_sf"/>
</dbReference>
<protein>
    <submittedName>
        <fullName evidence="4">AraC family transcriptional regulator</fullName>
    </submittedName>
</protein>
<dbReference type="Proteomes" id="UP000076630">
    <property type="component" value="Unassembled WGS sequence"/>
</dbReference>
<proteinExistence type="predicted"/>